<organism evidence="1 2">
    <name type="scientific">Sphingobacterium chuzhouense</name>
    <dbReference type="NCBI Taxonomy" id="1742264"/>
    <lineage>
        <taxon>Bacteria</taxon>
        <taxon>Pseudomonadati</taxon>
        <taxon>Bacteroidota</taxon>
        <taxon>Sphingobacteriia</taxon>
        <taxon>Sphingobacteriales</taxon>
        <taxon>Sphingobacteriaceae</taxon>
        <taxon>Sphingobacterium</taxon>
    </lineage>
</organism>
<reference evidence="1 2" key="1">
    <citation type="submission" date="2020-08" db="EMBL/GenBank/DDBJ databases">
        <title>Sphingobacterium sp. DN00404 isolated from aquaculture water.</title>
        <authorList>
            <person name="Zhang M."/>
        </authorList>
    </citation>
    <scope>NUCLEOTIDE SEQUENCE [LARGE SCALE GENOMIC DNA]</scope>
    <source>
        <strain evidence="1 2">KCTC 42746</strain>
    </source>
</reference>
<sequence length="148" mass="16406">MKNFLVIISLVTLLVGCTKSEQCRSAKIGTESMETLYGCEHTERSLGIDLKDNHSIIRSQAQFDDLVTGSCADELDFEKYDLIIGKKQLSSGVEKIDYDYSRDCNGKYTLNVKIKMNLTSEAPNITFHALVPKLGAAETVIVTVEANH</sequence>
<dbReference type="RefSeq" id="WP_190312708.1">
    <property type="nucleotide sequence ID" value="NZ_JACNYL010000001.1"/>
</dbReference>
<evidence type="ECO:0008006" key="3">
    <source>
        <dbReference type="Google" id="ProtNLM"/>
    </source>
</evidence>
<gene>
    <name evidence="1" type="ORF">H8B21_05310</name>
</gene>
<proteinExistence type="predicted"/>
<evidence type="ECO:0000313" key="2">
    <source>
        <dbReference type="Proteomes" id="UP000651112"/>
    </source>
</evidence>
<accession>A0ABR7XP92</accession>
<keyword evidence="2" id="KW-1185">Reference proteome</keyword>
<comment type="caution">
    <text evidence="1">The sequence shown here is derived from an EMBL/GenBank/DDBJ whole genome shotgun (WGS) entry which is preliminary data.</text>
</comment>
<evidence type="ECO:0000313" key="1">
    <source>
        <dbReference type="EMBL" id="MBD1420989.1"/>
    </source>
</evidence>
<protein>
    <recommendedName>
        <fullName evidence="3">Lipocalin-like domain-containing protein</fullName>
    </recommendedName>
</protein>
<name>A0ABR7XP92_9SPHI</name>
<dbReference type="Proteomes" id="UP000651112">
    <property type="component" value="Unassembled WGS sequence"/>
</dbReference>
<dbReference type="PROSITE" id="PS51257">
    <property type="entry name" value="PROKAR_LIPOPROTEIN"/>
    <property type="match status" value="1"/>
</dbReference>
<dbReference type="EMBL" id="JACNYL010000001">
    <property type="protein sequence ID" value="MBD1420989.1"/>
    <property type="molecule type" value="Genomic_DNA"/>
</dbReference>